<protein>
    <recommendedName>
        <fullName evidence="4">Lipoprotein</fullName>
    </recommendedName>
</protein>
<feature type="compositionally biased region" description="Low complexity" evidence="1">
    <location>
        <begin position="40"/>
        <end position="52"/>
    </location>
</feature>
<reference evidence="2 3" key="1">
    <citation type="submission" date="2017-02" db="EMBL/GenBank/DDBJ databases">
        <title>Streptomyces pactum ACT12 Genome sequencing and assembly.</title>
        <authorList>
            <person name="Xue Q."/>
            <person name="Yan X."/>
            <person name="Jia L."/>
            <person name="Yan H."/>
        </authorList>
    </citation>
    <scope>NUCLEOTIDE SEQUENCE [LARGE SCALE GENOMIC DNA]</scope>
    <source>
        <strain evidence="2 3">ACT12</strain>
    </source>
</reference>
<sequence>MKRRSLPVVATAALLLTACGSGEGESSDTDKIAGADTGESSASAPASPSASADVSRPDLSLPDDVKEVFEDWETGDATKDAVLADAGHSMTAVTRAITDGETESPALSFYYKGEALAGAAKWVQTFVDHDATITGTTRYYAPTVDLSGKATAAVTLCADESKAFNKFRKTNKVDRSAPSDNSYVYYVSRLEQNSKGIWVTSKVISKRGNEKCIP</sequence>
<dbReference type="EMBL" id="CP019724">
    <property type="protein sequence ID" value="AQS72008.1"/>
    <property type="molecule type" value="Genomic_DNA"/>
</dbReference>
<name>A0A1S6JJU7_9ACTN</name>
<dbReference type="Proteomes" id="UP000189443">
    <property type="component" value="Chromosome"/>
</dbReference>
<gene>
    <name evidence="2" type="ORF">B1H29_15795</name>
</gene>
<dbReference type="OrthoDB" id="4323476at2"/>
<dbReference type="AlphaFoldDB" id="A0A1S6JJU7"/>
<proteinExistence type="predicted"/>
<organism evidence="2 3">
    <name type="scientific">Streptomyces pactum</name>
    <dbReference type="NCBI Taxonomy" id="68249"/>
    <lineage>
        <taxon>Bacteria</taxon>
        <taxon>Bacillati</taxon>
        <taxon>Actinomycetota</taxon>
        <taxon>Actinomycetes</taxon>
        <taxon>Kitasatosporales</taxon>
        <taxon>Streptomycetaceae</taxon>
        <taxon>Streptomyces</taxon>
    </lineage>
</organism>
<evidence type="ECO:0000313" key="3">
    <source>
        <dbReference type="Proteomes" id="UP000189443"/>
    </source>
</evidence>
<feature type="region of interest" description="Disordered" evidence="1">
    <location>
        <begin position="19"/>
        <end position="60"/>
    </location>
</feature>
<evidence type="ECO:0000256" key="1">
    <source>
        <dbReference type="SAM" id="MobiDB-lite"/>
    </source>
</evidence>
<keyword evidence="3" id="KW-1185">Reference proteome</keyword>
<evidence type="ECO:0000313" key="2">
    <source>
        <dbReference type="EMBL" id="AQS72008.1"/>
    </source>
</evidence>
<accession>A0A1S6JJU7</accession>
<dbReference type="KEGG" id="spac:B1H29_15795"/>
<evidence type="ECO:0008006" key="4">
    <source>
        <dbReference type="Google" id="ProtNLM"/>
    </source>
</evidence>
<dbReference type="PROSITE" id="PS51257">
    <property type="entry name" value="PROKAR_LIPOPROTEIN"/>
    <property type="match status" value="1"/>
</dbReference>